<feature type="domain" description="HTH lysR-type" evidence="5">
    <location>
        <begin position="8"/>
        <end position="65"/>
    </location>
</feature>
<dbReference type="AlphaFoldDB" id="A0A037ZKD9"/>
<proteinExistence type="inferred from homology"/>
<comment type="similarity">
    <text evidence="1">Belongs to the LysR transcriptional regulatory family.</text>
</comment>
<dbReference type="InterPro" id="IPR036388">
    <property type="entry name" value="WH-like_DNA-bd_sf"/>
</dbReference>
<evidence type="ECO:0000256" key="1">
    <source>
        <dbReference type="ARBA" id="ARBA00009437"/>
    </source>
</evidence>
<dbReference type="GO" id="GO:0006351">
    <property type="term" value="P:DNA-templated transcription"/>
    <property type="evidence" value="ECO:0007669"/>
    <property type="project" value="TreeGrafter"/>
</dbReference>
<dbReference type="SUPFAM" id="SSF53850">
    <property type="entry name" value="Periplasmic binding protein-like II"/>
    <property type="match status" value="1"/>
</dbReference>
<name>A0A037ZKD9_9RHOB</name>
<dbReference type="Gene3D" id="3.40.190.290">
    <property type="match status" value="1"/>
</dbReference>
<dbReference type="PANTHER" id="PTHR30537">
    <property type="entry name" value="HTH-TYPE TRANSCRIPTIONAL REGULATOR"/>
    <property type="match status" value="1"/>
</dbReference>
<dbReference type="PROSITE" id="PS50931">
    <property type="entry name" value="HTH_LYSR"/>
    <property type="match status" value="1"/>
</dbReference>
<dbReference type="FunFam" id="1.10.10.10:FF:000001">
    <property type="entry name" value="LysR family transcriptional regulator"/>
    <property type="match status" value="1"/>
</dbReference>
<dbReference type="Pfam" id="PF00126">
    <property type="entry name" value="HTH_1"/>
    <property type="match status" value="1"/>
</dbReference>
<dbReference type="InterPro" id="IPR036390">
    <property type="entry name" value="WH_DNA-bd_sf"/>
</dbReference>
<accession>A0A037ZKD9</accession>
<dbReference type="STRING" id="1454373.ACMU_11370"/>
<dbReference type="Proteomes" id="UP000026249">
    <property type="component" value="Unassembled WGS sequence"/>
</dbReference>
<comment type="caution">
    <text evidence="6">The sequence shown here is derived from an EMBL/GenBank/DDBJ whole genome shotgun (WGS) entry which is preliminary data.</text>
</comment>
<evidence type="ECO:0000256" key="2">
    <source>
        <dbReference type="ARBA" id="ARBA00023015"/>
    </source>
</evidence>
<evidence type="ECO:0000256" key="4">
    <source>
        <dbReference type="ARBA" id="ARBA00023163"/>
    </source>
</evidence>
<evidence type="ECO:0000256" key="3">
    <source>
        <dbReference type="ARBA" id="ARBA00023125"/>
    </source>
</evidence>
<keyword evidence="4" id="KW-0804">Transcription</keyword>
<dbReference type="OrthoDB" id="9798121at2"/>
<dbReference type="RefSeq" id="WP_035258998.1">
    <property type="nucleotide sequence ID" value="NZ_JFKE01000004.1"/>
</dbReference>
<evidence type="ECO:0000313" key="7">
    <source>
        <dbReference type="Proteomes" id="UP000026249"/>
    </source>
</evidence>
<dbReference type="EMBL" id="JFKE01000004">
    <property type="protein sequence ID" value="KAJ55291.1"/>
    <property type="molecule type" value="Genomic_DNA"/>
</dbReference>
<keyword evidence="7" id="KW-1185">Reference proteome</keyword>
<dbReference type="InterPro" id="IPR058163">
    <property type="entry name" value="LysR-type_TF_proteobact-type"/>
</dbReference>
<organism evidence="6 7">
    <name type="scientific">Actibacterium mucosum KCTC 23349</name>
    <dbReference type="NCBI Taxonomy" id="1454373"/>
    <lineage>
        <taxon>Bacteria</taxon>
        <taxon>Pseudomonadati</taxon>
        <taxon>Pseudomonadota</taxon>
        <taxon>Alphaproteobacteria</taxon>
        <taxon>Rhodobacterales</taxon>
        <taxon>Roseobacteraceae</taxon>
        <taxon>Actibacterium</taxon>
    </lineage>
</organism>
<dbReference type="PRINTS" id="PR00039">
    <property type="entry name" value="HTHLYSR"/>
</dbReference>
<keyword evidence="3" id="KW-0238">DNA-binding</keyword>
<protein>
    <submittedName>
        <fullName evidence="6">LysR family transcriptional regulator</fullName>
    </submittedName>
</protein>
<gene>
    <name evidence="6" type="ORF">ACMU_11370</name>
</gene>
<dbReference type="SUPFAM" id="SSF46785">
    <property type="entry name" value="Winged helix' DNA-binding domain"/>
    <property type="match status" value="1"/>
</dbReference>
<dbReference type="Pfam" id="PF03466">
    <property type="entry name" value="LysR_substrate"/>
    <property type="match status" value="1"/>
</dbReference>
<dbReference type="InterPro" id="IPR000847">
    <property type="entry name" value="LysR_HTH_N"/>
</dbReference>
<dbReference type="PANTHER" id="PTHR30537:SF3">
    <property type="entry name" value="TRANSCRIPTIONAL REGULATORY PROTEIN"/>
    <property type="match status" value="1"/>
</dbReference>
<reference evidence="6 7" key="1">
    <citation type="submission" date="2014-03" db="EMBL/GenBank/DDBJ databases">
        <title>Draft Genome Sequence of Actibacterium mucosum KCTC 23349, a Marine Alphaproteobacterium with Complex Ionic Requirements Isolated from Mediterranean Seawater at Malvarrosa Beach, Valencia, Spain.</title>
        <authorList>
            <person name="Arahal D.R."/>
            <person name="Shao Z."/>
            <person name="Lai Q."/>
            <person name="Pujalte M.J."/>
        </authorList>
    </citation>
    <scope>NUCLEOTIDE SEQUENCE [LARGE SCALE GENOMIC DNA]</scope>
    <source>
        <strain evidence="6 7">KCTC 23349</strain>
    </source>
</reference>
<keyword evidence="2" id="KW-0805">Transcription regulation</keyword>
<dbReference type="GO" id="GO:0043565">
    <property type="term" value="F:sequence-specific DNA binding"/>
    <property type="evidence" value="ECO:0007669"/>
    <property type="project" value="TreeGrafter"/>
</dbReference>
<dbReference type="Gene3D" id="1.10.10.10">
    <property type="entry name" value="Winged helix-like DNA-binding domain superfamily/Winged helix DNA-binding domain"/>
    <property type="match status" value="1"/>
</dbReference>
<sequence length="298" mass="32697">MNWDAIAFDWNQVRAFLATAEEGSLSAAARALKQTQPTLGRQVAALEDELGVVLFERIGKKLELTPAGRDLLTHVREMAEAATRVSLMAEGRSQAIDGTVRITCSDVFAADLLPRFLLQLRGIAPDLQVDVVAENEISDLQRREADIAIRHVRPEQSDLMARLIGNQRANFYAAPAYLARKGTPKTLADLVNHEFVLFGDLNRTLEFLANIGVPLSAANFPMGSKNGNAAWAMARAGLGLAVMADVVGDAAPEMQRVLPDADPIEFPVWLTTHRELHTSRRIRVVFDLLAEYLGGFKT</sequence>
<dbReference type="InterPro" id="IPR005119">
    <property type="entry name" value="LysR_subst-bd"/>
</dbReference>
<evidence type="ECO:0000259" key="5">
    <source>
        <dbReference type="PROSITE" id="PS50931"/>
    </source>
</evidence>
<dbReference type="GO" id="GO:0003700">
    <property type="term" value="F:DNA-binding transcription factor activity"/>
    <property type="evidence" value="ECO:0007669"/>
    <property type="project" value="InterPro"/>
</dbReference>
<evidence type="ECO:0000313" key="6">
    <source>
        <dbReference type="EMBL" id="KAJ55291.1"/>
    </source>
</evidence>